<sequence length="117" mass="13073">MATCLQQSEADVSHLHQPLDPQPAQSDQDQLAVFGTESAKLWPALYKSPLREWLQTAAITKHRGLDRISSSTSPKYRQCRQDAHPLILLLAFWAIRSLPPPIDGPCSGRARDGRGFR</sequence>
<proteinExistence type="predicted"/>
<feature type="compositionally biased region" description="Polar residues" evidence="1">
    <location>
        <begin position="1"/>
        <end position="10"/>
    </location>
</feature>
<accession>A0A9W9LDH0</accession>
<organism evidence="2 3">
    <name type="scientific">Penicillium capsulatum</name>
    <dbReference type="NCBI Taxonomy" id="69766"/>
    <lineage>
        <taxon>Eukaryota</taxon>
        <taxon>Fungi</taxon>
        <taxon>Dikarya</taxon>
        <taxon>Ascomycota</taxon>
        <taxon>Pezizomycotina</taxon>
        <taxon>Eurotiomycetes</taxon>
        <taxon>Eurotiomycetidae</taxon>
        <taxon>Eurotiales</taxon>
        <taxon>Aspergillaceae</taxon>
        <taxon>Penicillium</taxon>
    </lineage>
</organism>
<name>A0A9W9LDH0_9EURO</name>
<keyword evidence="3" id="KW-1185">Reference proteome</keyword>
<evidence type="ECO:0000256" key="1">
    <source>
        <dbReference type="SAM" id="MobiDB-lite"/>
    </source>
</evidence>
<gene>
    <name evidence="2" type="ORF">N7492_010011</name>
</gene>
<reference evidence="2" key="1">
    <citation type="submission" date="2022-11" db="EMBL/GenBank/DDBJ databases">
        <authorList>
            <person name="Petersen C."/>
        </authorList>
    </citation>
    <scope>NUCLEOTIDE SEQUENCE</scope>
    <source>
        <strain evidence="2">IBT 21917</strain>
    </source>
</reference>
<dbReference type="AlphaFoldDB" id="A0A9W9LDH0"/>
<dbReference type="EMBL" id="JAPQKO010000008">
    <property type="protein sequence ID" value="KAJ5151716.1"/>
    <property type="molecule type" value="Genomic_DNA"/>
</dbReference>
<feature type="region of interest" description="Disordered" evidence="1">
    <location>
        <begin position="1"/>
        <end position="28"/>
    </location>
</feature>
<comment type="caution">
    <text evidence="2">The sequence shown here is derived from an EMBL/GenBank/DDBJ whole genome shotgun (WGS) entry which is preliminary data.</text>
</comment>
<reference evidence="2" key="2">
    <citation type="journal article" date="2023" name="IMA Fungus">
        <title>Comparative genomic study of the Penicillium genus elucidates a diverse pangenome and 15 lateral gene transfer events.</title>
        <authorList>
            <person name="Petersen C."/>
            <person name="Sorensen T."/>
            <person name="Nielsen M.R."/>
            <person name="Sondergaard T.E."/>
            <person name="Sorensen J.L."/>
            <person name="Fitzpatrick D.A."/>
            <person name="Frisvad J.C."/>
            <person name="Nielsen K.L."/>
        </authorList>
    </citation>
    <scope>NUCLEOTIDE SEQUENCE</scope>
    <source>
        <strain evidence="2">IBT 21917</strain>
    </source>
</reference>
<evidence type="ECO:0000313" key="3">
    <source>
        <dbReference type="Proteomes" id="UP001146351"/>
    </source>
</evidence>
<dbReference type="Proteomes" id="UP001146351">
    <property type="component" value="Unassembled WGS sequence"/>
</dbReference>
<protein>
    <submittedName>
        <fullName evidence="2">Uncharacterized protein</fullName>
    </submittedName>
</protein>
<evidence type="ECO:0000313" key="2">
    <source>
        <dbReference type="EMBL" id="KAJ5151716.1"/>
    </source>
</evidence>